<dbReference type="Pfam" id="PF04963">
    <property type="entry name" value="Sigma54_CBD"/>
    <property type="match status" value="1"/>
</dbReference>
<keyword evidence="5" id="KW-0805">Transcription regulation</keyword>
<keyword evidence="4" id="KW-0548">Nucleotidyltransferase</keyword>
<dbReference type="GO" id="GO:0016779">
    <property type="term" value="F:nucleotidyltransferase activity"/>
    <property type="evidence" value="ECO:0007669"/>
    <property type="project" value="UniProtKB-KW"/>
</dbReference>
<protein>
    <submittedName>
        <fullName evidence="11">RNA polymerase sigma-54 factor</fullName>
    </submittedName>
</protein>
<evidence type="ECO:0000259" key="10">
    <source>
        <dbReference type="Pfam" id="PF04963"/>
    </source>
</evidence>
<feature type="non-terminal residue" evidence="11">
    <location>
        <position position="1"/>
    </location>
</feature>
<dbReference type="InterPro" id="IPR007634">
    <property type="entry name" value="RNA_pol_sigma_54_DNA-bd"/>
</dbReference>
<dbReference type="EMBL" id="DQWE01000313">
    <property type="protein sequence ID" value="HDI83448.1"/>
    <property type="molecule type" value="Genomic_DNA"/>
</dbReference>
<dbReference type="Gene3D" id="1.10.10.1330">
    <property type="entry name" value="RNA polymerase sigma-54 factor, core-binding domain"/>
    <property type="match status" value="1"/>
</dbReference>
<keyword evidence="8" id="KW-0804">Transcription</keyword>
<dbReference type="PIRSF" id="PIRSF000774">
    <property type="entry name" value="RpoN"/>
    <property type="match status" value="1"/>
</dbReference>
<proteinExistence type="inferred from homology"/>
<comment type="caution">
    <text evidence="11">The sequence shown here is derived from an EMBL/GenBank/DDBJ whole genome shotgun (WGS) entry which is preliminary data.</text>
</comment>
<dbReference type="NCBIfam" id="TIGR02395">
    <property type="entry name" value="rpoN_sigma"/>
    <property type="match status" value="1"/>
</dbReference>
<keyword evidence="2" id="KW-0240">DNA-directed RNA polymerase</keyword>
<evidence type="ECO:0000256" key="4">
    <source>
        <dbReference type="ARBA" id="ARBA00022695"/>
    </source>
</evidence>
<gene>
    <name evidence="11" type="primary">rpoN</name>
    <name evidence="11" type="ORF">ENF18_06635</name>
</gene>
<dbReference type="Gene3D" id="1.10.10.60">
    <property type="entry name" value="Homeodomain-like"/>
    <property type="match status" value="1"/>
</dbReference>
<reference evidence="11" key="1">
    <citation type="journal article" date="2020" name="mSystems">
        <title>Genome- and Community-Level Interaction Insights into Carbon Utilization and Element Cycling Functions of Hydrothermarchaeota in Hydrothermal Sediment.</title>
        <authorList>
            <person name="Zhou Z."/>
            <person name="Liu Y."/>
            <person name="Xu W."/>
            <person name="Pan J."/>
            <person name="Luo Z.H."/>
            <person name="Li M."/>
        </authorList>
    </citation>
    <scope>NUCLEOTIDE SEQUENCE [LARGE SCALE GENOMIC DNA]</scope>
    <source>
        <strain evidence="11">HyVt-102</strain>
    </source>
</reference>
<dbReference type="InterPro" id="IPR000394">
    <property type="entry name" value="RNA_pol_sigma_54"/>
</dbReference>
<sequence>FIEEELPYYFEPTREEEDGLREQFVHQPTLKEHLDGELRLHVTDPDEIEIGEFIIEYIDEHGFLKASIQDISKATGASPEKVEKVLKIIQSFDPPGIAARDVREALIIQVKRMGMDGLILRILEEAYDEFKKMNLQGIEKKLGVDIEEIRDAVEFIRSINPVPAKGRWGEVSYVVPHVIVEEDGDDYRIILNEYDLPFIRISPVYLEMLKNPENYDKKTLEFVREKMRKAILFLRGLELSRETFRKIVEYIIERQKEFLKKGIMYKKPLRMREIAEAVGVHESTVSRKIQGVYIQTPRGVFRLKDLLSKGVGEDELSRDMIKERIRLIIENERKERPLSDGEIAEILRREGISIGRRTVAKYRGELGIPPANIRRKMNA</sequence>
<organism evidence="11">
    <name type="scientific">candidate division WOR-3 bacterium</name>
    <dbReference type="NCBI Taxonomy" id="2052148"/>
    <lineage>
        <taxon>Bacteria</taxon>
        <taxon>Bacteria division WOR-3</taxon>
    </lineage>
</organism>
<evidence type="ECO:0000259" key="9">
    <source>
        <dbReference type="Pfam" id="PF04552"/>
    </source>
</evidence>
<keyword evidence="7" id="KW-0238">DNA-binding</keyword>
<evidence type="ECO:0000313" key="11">
    <source>
        <dbReference type="EMBL" id="HDI83448.1"/>
    </source>
</evidence>
<name>A0A7C0VD48_UNCW3</name>
<dbReference type="AlphaFoldDB" id="A0A7C0VD48"/>
<dbReference type="GO" id="GO:0016987">
    <property type="term" value="F:sigma factor activity"/>
    <property type="evidence" value="ECO:0007669"/>
    <property type="project" value="UniProtKB-KW"/>
</dbReference>
<dbReference type="PANTHER" id="PTHR32248:SF4">
    <property type="entry name" value="RNA POLYMERASE SIGMA-54 FACTOR"/>
    <property type="match status" value="1"/>
</dbReference>
<evidence type="ECO:0000256" key="3">
    <source>
        <dbReference type="ARBA" id="ARBA00022679"/>
    </source>
</evidence>
<feature type="domain" description="RNA polymerase sigma factor 54 DNA-binding" evidence="9">
    <location>
        <begin position="222"/>
        <end position="376"/>
    </location>
</feature>
<dbReference type="InterPro" id="IPR038709">
    <property type="entry name" value="RpoN_core-bd_sf"/>
</dbReference>
<feature type="domain" description="RNA polymerase sigma factor 54 core-binding" evidence="10">
    <location>
        <begin position="24"/>
        <end position="205"/>
    </location>
</feature>
<evidence type="ECO:0000256" key="8">
    <source>
        <dbReference type="ARBA" id="ARBA00023163"/>
    </source>
</evidence>
<dbReference type="GO" id="GO:0006352">
    <property type="term" value="P:DNA-templated transcription initiation"/>
    <property type="evidence" value="ECO:0007669"/>
    <property type="project" value="InterPro"/>
</dbReference>
<dbReference type="PROSITE" id="PS00717">
    <property type="entry name" value="SIGMA54_1"/>
    <property type="match status" value="1"/>
</dbReference>
<dbReference type="GO" id="GO:0001216">
    <property type="term" value="F:DNA-binding transcription activator activity"/>
    <property type="evidence" value="ECO:0007669"/>
    <property type="project" value="InterPro"/>
</dbReference>
<dbReference type="GO" id="GO:0003677">
    <property type="term" value="F:DNA binding"/>
    <property type="evidence" value="ECO:0007669"/>
    <property type="project" value="UniProtKB-KW"/>
</dbReference>
<dbReference type="PANTHER" id="PTHR32248">
    <property type="entry name" value="RNA POLYMERASE SIGMA-54 FACTOR"/>
    <property type="match status" value="1"/>
</dbReference>
<evidence type="ECO:0000256" key="1">
    <source>
        <dbReference type="ARBA" id="ARBA00008798"/>
    </source>
</evidence>
<dbReference type="PROSITE" id="PS00718">
    <property type="entry name" value="SIGMA54_2"/>
    <property type="match status" value="1"/>
</dbReference>
<dbReference type="GO" id="GO:0000428">
    <property type="term" value="C:DNA-directed RNA polymerase complex"/>
    <property type="evidence" value="ECO:0007669"/>
    <property type="project" value="UniProtKB-KW"/>
</dbReference>
<comment type="similarity">
    <text evidence="1">Belongs to the sigma-54 factor family.</text>
</comment>
<evidence type="ECO:0000256" key="7">
    <source>
        <dbReference type="ARBA" id="ARBA00023125"/>
    </source>
</evidence>
<dbReference type="Pfam" id="PF04552">
    <property type="entry name" value="Sigma54_DBD"/>
    <property type="match status" value="1"/>
</dbReference>
<dbReference type="Proteomes" id="UP000885847">
    <property type="component" value="Unassembled WGS sequence"/>
</dbReference>
<dbReference type="InterPro" id="IPR007046">
    <property type="entry name" value="RNA_pol_sigma_54_core-bd"/>
</dbReference>
<evidence type="ECO:0000256" key="5">
    <source>
        <dbReference type="ARBA" id="ARBA00023015"/>
    </source>
</evidence>
<evidence type="ECO:0000256" key="6">
    <source>
        <dbReference type="ARBA" id="ARBA00023082"/>
    </source>
</evidence>
<dbReference type="PRINTS" id="PR00045">
    <property type="entry name" value="SIGMA54FCT"/>
</dbReference>
<dbReference type="PROSITE" id="PS50044">
    <property type="entry name" value="SIGMA54_3"/>
    <property type="match status" value="1"/>
</dbReference>
<evidence type="ECO:0000256" key="2">
    <source>
        <dbReference type="ARBA" id="ARBA00022478"/>
    </source>
</evidence>
<keyword evidence="3" id="KW-0808">Transferase</keyword>
<keyword evidence="6" id="KW-0731">Sigma factor</keyword>
<accession>A0A7C0VD48</accession>